<dbReference type="Pfam" id="PF00777">
    <property type="entry name" value="Glyco_transf_29"/>
    <property type="match status" value="1"/>
</dbReference>
<keyword evidence="4" id="KW-0808">Transferase</keyword>
<dbReference type="GO" id="GO:0012505">
    <property type="term" value="C:endomembrane system"/>
    <property type="evidence" value="ECO:0007669"/>
    <property type="project" value="UniProtKB-SubCell"/>
</dbReference>
<dbReference type="RefSeq" id="WP_122183355.1">
    <property type="nucleotide sequence ID" value="NZ_RFFJ01000036.1"/>
</dbReference>
<gene>
    <name evidence="10" type="ORF">EBN88_09410</name>
</gene>
<dbReference type="InterPro" id="IPR038578">
    <property type="entry name" value="GT29-like_sf"/>
</dbReference>
<evidence type="ECO:0000256" key="5">
    <source>
        <dbReference type="ARBA" id="ARBA00022692"/>
    </source>
</evidence>
<comment type="caution">
    <text evidence="10">The sequence shown here is derived from an EMBL/GenBank/DDBJ whole genome shotgun (WGS) entry which is preliminary data.</text>
</comment>
<keyword evidence="3" id="KW-0328">Glycosyltransferase</keyword>
<proteinExistence type="predicted"/>
<evidence type="ECO:0000256" key="7">
    <source>
        <dbReference type="ARBA" id="ARBA00023136"/>
    </source>
</evidence>
<keyword evidence="5" id="KW-0812">Transmembrane</keyword>
<dbReference type="Gene3D" id="1.25.40.10">
    <property type="entry name" value="Tetratricopeptide repeat domain"/>
    <property type="match status" value="1"/>
</dbReference>
<evidence type="ECO:0000256" key="8">
    <source>
        <dbReference type="ARBA" id="ARBA00023180"/>
    </source>
</evidence>
<evidence type="ECO:0000313" key="10">
    <source>
        <dbReference type="EMBL" id="RMI42342.1"/>
    </source>
</evidence>
<keyword evidence="11" id="KW-1185">Reference proteome</keyword>
<evidence type="ECO:0000256" key="9">
    <source>
        <dbReference type="SAM" id="MobiDB-lite"/>
    </source>
</evidence>
<sequence length="371" mass="38826">MKAIRRSRAAGGTGTAHRANPWPGSVARAEDLFAGCVRECAGFLSRVPDGAGGAGGADGAGGTDGTAGAPGPEIGRLVAAVGELVRERAEIEPCQDRSFAALLRAGDAAIAAGQVRLARRLADAAVALRTRSSAAWLLRGRALSVDGRVREASDAYRRHRALAEDDAPERAPLALAPEPMTIDGLRTWLAGRRVCVVGGGEAVAASGLGPRIDTYDLVMRLDSHPLHPPGTGERTDLHAVSHASAGPGWRRRAEVRLVFGERAEQWAEAVSLRLVPGAQSYLGDRGLSHPVRDPALLAEPRWATDPTTGFSLIRLLDHLDVNPTIDVVGLGLPGQLRPEELHWLRSHARRAAGATGAFGAVAGGGLITSLR</sequence>
<evidence type="ECO:0000256" key="4">
    <source>
        <dbReference type="ARBA" id="ARBA00022679"/>
    </source>
</evidence>
<protein>
    <submittedName>
        <fullName evidence="10">Uncharacterized protein</fullName>
    </submittedName>
</protein>
<dbReference type="Proteomes" id="UP000278673">
    <property type="component" value="Unassembled WGS sequence"/>
</dbReference>
<dbReference type="InterPro" id="IPR011990">
    <property type="entry name" value="TPR-like_helical_dom_sf"/>
</dbReference>
<keyword evidence="7" id="KW-0472">Membrane</keyword>
<dbReference type="GO" id="GO:0008373">
    <property type="term" value="F:sialyltransferase activity"/>
    <property type="evidence" value="ECO:0007669"/>
    <property type="project" value="InterPro"/>
</dbReference>
<dbReference type="SUPFAM" id="SSF48452">
    <property type="entry name" value="TPR-like"/>
    <property type="match status" value="1"/>
</dbReference>
<reference evidence="10 11" key="1">
    <citation type="submission" date="2018-10" db="EMBL/GenBank/DDBJ databases">
        <title>Isolation, diversity and antifungal activity of actinobacteria from wheat.</title>
        <authorList>
            <person name="Han C."/>
        </authorList>
    </citation>
    <scope>NUCLEOTIDE SEQUENCE [LARGE SCALE GENOMIC DNA]</scope>
    <source>
        <strain evidence="10 11">NEAU-YY642</strain>
    </source>
</reference>
<keyword evidence="6" id="KW-1133">Transmembrane helix</keyword>
<evidence type="ECO:0000256" key="3">
    <source>
        <dbReference type="ARBA" id="ARBA00022676"/>
    </source>
</evidence>
<dbReference type="InterPro" id="IPR001675">
    <property type="entry name" value="Glyco_trans_29"/>
</dbReference>
<feature type="region of interest" description="Disordered" evidence="9">
    <location>
        <begin position="52"/>
        <end position="71"/>
    </location>
</feature>
<name>A0A3M2LYV5_9ACTN</name>
<dbReference type="EMBL" id="RFFJ01000036">
    <property type="protein sequence ID" value="RMI42342.1"/>
    <property type="molecule type" value="Genomic_DNA"/>
</dbReference>
<dbReference type="GO" id="GO:0016020">
    <property type="term" value="C:membrane"/>
    <property type="evidence" value="ECO:0007669"/>
    <property type="project" value="UniProtKB-SubCell"/>
</dbReference>
<evidence type="ECO:0000256" key="6">
    <source>
        <dbReference type="ARBA" id="ARBA00022989"/>
    </source>
</evidence>
<feature type="region of interest" description="Disordered" evidence="9">
    <location>
        <begin position="1"/>
        <end position="23"/>
    </location>
</feature>
<comment type="subcellular location">
    <subcellularLocation>
        <location evidence="2">Endomembrane system</location>
    </subcellularLocation>
    <subcellularLocation>
        <location evidence="1">Membrane</location>
        <topology evidence="1">Single-pass membrane protein</topology>
    </subcellularLocation>
</comment>
<evidence type="ECO:0000313" key="11">
    <source>
        <dbReference type="Proteomes" id="UP000278673"/>
    </source>
</evidence>
<evidence type="ECO:0000256" key="2">
    <source>
        <dbReference type="ARBA" id="ARBA00004308"/>
    </source>
</evidence>
<evidence type="ECO:0000256" key="1">
    <source>
        <dbReference type="ARBA" id="ARBA00004167"/>
    </source>
</evidence>
<feature type="compositionally biased region" description="Gly residues" evidence="9">
    <location>
        <begin position="52"/>
        <end position="65"/>
    </location>
</feature>
<dbReference type="Gene3D" id="3.90.1480.20">
    <property type="entry name" value="Glycosyl transferase family 29"/>
    <property type="match status" value="1"/>
</dbReference>
<keyword evidence="8" id="KW-0325">Glycoprotein</keyword>
<organism evidence="10 11">
    <name type="scientific">Streptomyces triticirhizae</name>
    <dbReference type="NCBI Taxonomy" id="2483353"/>
    <lineage>
        <taxon>Bacteria</taxon>
        <taxon>Bacillati</taxon>
        <taxon>Actinomycetota</taxon>
        <taxon>Actinomycetes</taxon>
        <taxon>Kitasatosporales</taxon>
        <taxon>Streptomycetaceae</taxon>
        <taxon>Streptomyces</taxon>
    </lineage>
</organism>
<accession>A0A3M2LYV5</accession>
<dbReference type="AlphaFoldDB" id="A0A3M2LYV5"/>